<feature type="transmembrane region" description="Helical" evidence="2">
    <location>
        <begin position="157"/>
        <end position="176"/>
    </location>
</feature>
<evidence type="ECO:0000256" key="1">
    <source>
        <dbReference type="SAM" id="MobiDB-lite"/>
    </source>
</evidence>
<keyword evidence="4" id="KW-1185">Reference proteome</keyword>
<keyword evidence="2" id="KW-1133">Transmembrane helix</keyword>
<feature type="compositionally biased region" description="Gly residues" evidence="1">
    <location>
        <begin position="859"/>
        <end position="868"/>
    </location>
</feature>
<dbReference type="RefSeq" id="WP_264487833.1">
    <property type="nucleotide sequence ID" value="NZ_JAPDDT010000005.1"/>
</dbReference>
<sequence>MKDEPLPSSSVLDMLRRAGAVEARHRALRLVLRSLVWIALAVPLLMVADILFHFSDGVRLAGSLGIAVAIALVLAVAAVIACFARPPLLRIARLLESRDPALGSKLVNLLQLDANARSAEGSPLTRELAGQAVAQAASSVDTAAFPVLARDPQRFRYLRRALIVPVLLMAITLFGGSDAQREWLRFLDPHGDHPPLSFTRLEIEKPAAGTSILYGESVVVMARARGHIPKELFLTARPDGEGAPFTVAMIPRGDGTFIAPLEKIHQPLEITAHTRGESSRSQRRRIDLILTPQIGPAMVTIAPPAYTGQPARELPFRFTGLQALEGTAITFRLSSNRPLGEGKVTLLTAPDKSADFPLLPAPEGPEESASASLTATASGRLSYFLVDIAGHAATEAPTSTLTVTRDLPPAITITTPERDAFVVENLKLPLVIDATDDYGLRSVRLHVGIDGKFGEPVVAEFDKPDVRRHRLEKNLDLAALGAKADSEITVFAEAVDTRPEPQMTRTGTRKMGVITEEQYNDFLRKRADVAMIAGKYESLLDRLQKKVEAQREIEEALKELQEKQAKDPADKELESGLAKAFQEQDDLNHELEALAEEMSDFGREDPVYDFEKELQEQLHEQSKTLRESAEKNRRESEKALEAGPPPPQSPTKEQLDGMAQAAQAQRERLEGERSAAEKGVQEPLQDLAQLHELMKDFNLFKQLEQQQRELAEQSKAYEEKKELTPDDRLAMREMGAKQRELGRKLDELGRKLKQDAEAAKEEFPQAAESAQQLADAMDQAGMPGMARDAAQDMLEGRADGAHPQAQKLLEEMEKLFAENGQPGLQGVQQGMDQALRLDRGMNPGDSFRQMMQSLNFRSPGGGPSGAGASGMMAAGQVPGEADVIGGESLLDGPLSRAMAGRGDQGGDGMPGSPTARIDAADSGKPDELSSRRTATPGSSSLLMEYENIADAYFRRLTTEK</sequence>
<keyword evidence="2" id="KW-0472">Membrane</keyword>
<keyword evidence="2" id="KW-0812">Transmembrane</keyword>
<evidence type="ECO:0000256" key="2">
    <source>
        <dbReference type="SAM" id="Phobius"/>
    </source>
</evidence>
<feature type="compositionally biased region" description="Polar residues" evidence="1">
    <location>
        <begin position="931"/>
        <end position="940"/>
    </location>
</feature>
<organism evidence="3 4">
    <name type="scientific">Luteolibacter arcticus</name>
    <dbReference type="NCBI Taxonomy" id="1581411"/>
    <lineage>
        <taxon>Bacteria</taxon>
        <taxon>Pseudomonadati</taxon>
        <taxon>Verrucomicrobiota</taxon>
        <taxon>Verrucomicrobiia</taxon>
        <taxon>Verrucomicrobiales</taxon>
        <taxon>Verrucomicrobiaceae</taxon>
        <taxon>Luteolibacter</taxon>
    </lineage>
</organism>
<gene>
    <name evidence="3" type="ORF">OKA05_14255</name>
</gene>
<evidence type="ECO:0008006" key="5">
    <source>
        <dbReference type="Google" id="ProtNLM"/>
    </source>
</evidence>
<accession>A0ABT3GJM6</accession>
<feature type="compositionally biased region" description="Basic and acidic residues" evidence="1">
    <location>
        <begin position="918"/>
        <end position="930"/>
    </location>
</feature>
<feature type="region of interest" description="Disordered" evidence="1">
    <location>
        <begin position="707"/>
        <end position="730"/>
    </location>
</feature>
<proteinExistence type="predicted"/>
<dbReference type="EMBL" id="JAPDDT010000005">
    <property type="protein sequence ID" value="MCW1923725.1"/>
    <property type="molecule type" value="Genomic_DNA"/>
</dbReference>
<feature type="transmembrane region" description="Helical" evidence="2">
    <location>
        <begin position="34"/>
        <end position="54"/>
    </location>
</feature>
<evidence type="ECO:0000313" key="4">
    <source>
        <dbReference type="Proteomes" id="UP001320876"/>
    </source>
</evidence>
<feature type="region of interest" description="Disordered" evidence="1">
    <location>
        <begin position="616"/>
        <end position="683"/>
    </location>
</feature>
<feature type="compositionally biased region" description="Basic and acidic residues" evidence="1">
    <location>
        <begin position="665"/>
        <end position="680"/>
    </location>
</feature>
<dbReference type="Proteomes" id="UP001320876">
    <property type="component" value="Unassembled WGS sequence"/>
</dbReference>
<feature type="compositionally biased region" description="Basic and acidic residues" evidence="1">
    <location>
        <begin position="616"/>
        <end position="640"/>
    </location>
</feature>
<feature type="transmembrane region" description="Helical" evidence="2">
    <location>
        <begin position="60"/>
        <end position="84"/>
    </location>
</feature>
<comment type="caution">
    <text evidence="3">The sequence shown here is derived from an EMBL/GenBank/DDBJ whole genome shotgun (WGS) entry which is preliminary data.</text>
</comment>
<evidence type="ECO:0000313" key="3">
    <source>
        <dbReference type="EMBL" id="MCW1923725.1"/>
    </source>
</evidence>
<name>A0ABT3GJM6_9BACT</name>
<feature type="region of interest" description="Disordered" evidence="1">
    <location>
        <begin position="853"/>
        <end position="940"/>
    </location>
</feature>
<reference evidence="3 4" key="1">
    <citation type="submission" date="2022-10" db="EMBL/GenBank/DDBJ databases">
        <title>Luteolibacter arcticus strain CCTCC AB 2014275, whole genome shotgun sequencing project.</title>
        <authorList>
            <person name="Zhao G."/>
            <person name="Shen L."/>
        </authorList>
    </citation>
    <scope>NUCLEOTIDE SEQUENCE [LARGE SCALE GENOMIC DNA]</scope>
    <source>
        <strain evidence="3 4">CCTCC AB 2014275</strain>
    </source>
</reference>
<protein>
    <recommendedName>
        <fullName evidence="5">DUF4175 domain-containing protein</fullName>
    </recommendedName>
</protein>